<dbReference type="Proteomes" id="UP001595444">
    <property type="component" value="Unassembled WGS sequence"/>
</dbReference>
<comment type="function">
    <text evidence="6">Catalyzes the oxidation of either pyridoxine 5'-phosphate (PNP) or pyridoxamine 5'-phosphate (PMP) into pyridoxal 5'-phosphate (PLP).</text>
</comment>
<dbReference type="Pfam" id="PF01243">
    <property type="entry name" value="PNPOx_N"/>
    <property type="match status" value="1"/>
</dbReference>
<dbReference type="HAMAP" id="MF_01629">
    <property type="entry name" value="PdxH"/>
    <property type="match status" value="1"/>
</dbReference>
<feature type="binding site" evidence="6">
    <location>
        <position position="126"/>
    </location>
    <ligand>
        <name>substrate</name>
    </ligand>
</feature>
<feature type="binding site" evidence="6">
    <location>
        <position position="118"/>
    </location>
    <ligand>
        <name>substrate</name>
    </ligand>
</feature>
<evidence type="ECO:0000256" key="6">
    <source>
        <dbReference type="HAMAP-Rule" id="MF_01629"/>
    </source>
</evidence>
<evidence type="ECO:0000313" key="9">
    <source>
        <dbReference type="EMBL" id="MFC3050856.1"/>
    </source>
</evidence>
<dbReference type="PROSITE" id="PS01064">
    <property type="entry name" value="PYRIDOX_OXIDASE"/>
    <property type="match status" value="1"/>
</dbReference>
<feature type="binding site" evidence="6">
    <location>
        <position position="180"/>
    </location>
    <ligand>
        <name>FMN</name>
        <dbReference type="ChEBI" id="CHEBI:58210"/>
    </ligand>
</feature>
<evidence type="ECO:0000256" key="2">
    <source>
        <dbReference type="ARBA" id="ARBA00022630"/>
    </source>
</evidence>
<comment type="catalytic activity">
    <reaction evidence="6">
        <text>pyridoxine 5'-phosphate + O2 = pyridoxal 5'-phosphate + H2O2</text>
        <dbReference type="Rhea" id="RHEA:15149"/>
        <dbReference type="ChEBI" id="CHEBI:15379"/>
        <dbReference type="ChEBI" id="CHEBI:16240"/>
        <dbReference type="ChEBI" id="CHEBI:58589"/>
        <dbReference type="ChEBI" id="CHEBI:597326"/>
        <dbReference type="EC" id="1.4.3.5"/>
    </reaction>
</comment>
<comment type="caution">
    <text evidence="9">The sequence shown here is derived from an EMBL/GenBank/DDBJ whole genome shotgun (WGS) entry which is preliminary data.</text>
</comment>
<comment type="pathway">
    <text evidence="6">Cofactor metabolism; pyridoxal 5'-phosphate salvage; pyridoxal 5'-phosphate from pyridoxine 5'-phosphate: step 1/1.</text>
</comment>
<feature type="binding site" evidence="6">
    <location>
        <begin position="186"/>
        <end position="188"/>
    </location>
    <ligand>
        <name>substrate</name>
    </ligand>
</feature>
<dbReference type="Pfam" id="PF10590">
    <property type="entry name" value="PNP_phzG_C"/>
    <property type="match status" value="1"/>
</dbReference>
<feature type="binding site" evidence="6">
    <location>
        <position position="122"/>
    </location>
    <ligand>
        <name>substrate</name>
    </ligand>
</feature>
<sequence length="208" mass="23618">MFANRSVKAVTLKTAAFNIPFQTVAEWLKEAEKTEPNDPTAMAVATVDADGAPSVRMVLLKGCDENGLVFYTNFESRKGRELLHTPKAALLFHWKSLRRQIRVEGAIEVVSDAEADAYFASRAKASQIGAWASKQSRPMEGRFEFEAAIAKYTAKFGAGTVPRPDYWSGFRLKPTYFEFWRDRKFRLHERMTYSLNDTGSWNVSELYP</sequence>
<dbReference type="PANTHER" id="PTHR10851:SF0">
    <property type="entry name" value="PYRIDOXINE-5'-PHOSPHATE OXIDASE"/>
    <property type="match status" value="1"/>
</dbReference>
<dbReference type="RefSeq" id="WP_194212476.1">
    <property type="nucleotide sequence ID" value="NZ_JBHRSL010000002.1"/>
</dbReference>
<feature type="binding site" evidence="6">
    <location>
        <begin position="56"/>
        <end position="61"/>
    </location>
    <ligand>
        <name>FMN</name>
        <dbReference type="ChEBI" id="CHEBI:58210"/>
    </ligand>
</feature>
<dbReference type="InterPro" id="IPR019576">
    <property type="entry name" value="Pyridoxamine_oxidase_dimer_C"/>
</dbReference>
<name>A0ABV7D1J4_9PROT</name>
<evidence type="ECO:0000256" key="4">
    <source>
        <dbReference type="ARBA" id="ARBA00023002"/>
    </source>
</evidence>
<organism evidence="9 10">
    <name type="scientific">Kordiimonas pumila</name>
    <dbReference type="NCBI Taxonomy" id="2161677"/>
    <lineage>
        <taxon>Bacteria</taxon>
        <taxon>Pseudomonadati</taxon>
        <taxon>Pseudomonadota</taxon>
        <taxon>Alphaproteobacteria</taxon>
        <taxon>Kordiimonadales</taxon>
        <taxon>Kordiimonadaceae</taxon>
        <taxon>Kordiimonas</taxon>
    </lineage>
</organism>
<dbReference type="Gene3D" id="2.30.110.10">
    <property type="entry name" value="Electron Transport, Fmn-binding Protein, Chain A"/>
    <property type="match status" value="1"/>
</dbReference>
<feature type="binding site" evidence="6">
    <location>
        <position position="190"/>
    </location>
    <ligand>
        <name>FMN</name>
        <dbReference type="ChEBI" id="CHEBI:58210"/>
    </ligand>
</feature>
<comment type="pathway">
    <text evidence="6">Cofactor metabolism; pyridoxal 5'-phosphate salvage; pyridoxal 5'-phosphate from pyridoxamine 5'-phosphate: step 1/1.</text>
</comment>
<feature type="domain" description="Pyridoxine 5'-phosphate oxidase dimerisation C-terminal" evidence="8">
    <location>
        <begin position="167"/>
        <end position="208"/>
    </location>
</feature>
<dbReference type="PANTHER" id="PTHR10851">
    <property type="entry name" value="PYRIDOXINE-5-PHOSPHATE OXIDASE"/>
    <property type="match status" value="1"/>
</dbReference>
<dbReference type="NCBIfam" id="NF004231">
    <property type="entry name" value="PRK05679.1"/>
    <property type="match status" value="1"/>
</dbReference>
<dbReference type="InterPro" id="IPR011576">
    <property type="entry name" value="Pyridox_Oxase_N"/>
</dbReference>
<evidence type="ECO:0000259" key="8">
    <source>
        <dbReference type="Pfam" id="PF10590"/>
    </source>
</evidence>
<keyword evidence="5 6" id="KW-0664">Pyridoxine biosynthesis</keyword>
<dbReference type="EMBL" id="JBHRSL010000002">
    <property type="protein sequence ID" value="MFC3050856.1"/>
    <property type="molecule type" value="Genomic_DNA"/>
</dbReference>
<proteinExistence type="inferred from homology"/>
<gene>
    <name evidence="6 9" type="primary">pdxH</name>
    <name evidence="9" type="ORF">ACFOKA_02945</name>
</gene>
<comment type="cofactor">
    <cofactor evidence="6">
        <name>FMN</name>
        <dbReference type="ChEBI" id="CHEBI:58210"/>
    </cofactor>
    <text evidence="6">Binds 1 FMN per subunit.</text>
</comment>
<dbReference type="InterPro" id="IPR019740">
    <property type="entry name" value="Pyridox_Oxase_CS"/>
</dbReference>
<dbReference type="SUPFAM" id="SSF50475">
    <property type="entry name" value="FMN-binding split barrel"/>
    <property type="match status" value="1"/>
</dbReference>
<evidence type="ECO:0000256" key="5">
    <source>
        <dbReference type="ARBA" id="ARBA00023096"/>
    </source>
</evidence>
<keyword evidence="3 6" id="KW-0288">FMN</keyword>
<dbReference type="GO" id="GO:0004733">
    <property type="term" value="F:pyridoxamine phosphate oxidase activity"/>
    <property type="evidence" value="ECO:0007669"/>
    <property type="project" value="UniProtKB-EC"/>
</dbReference>
<protein>
    <recommendedName>
        <fullName evidence="6">Pyridoxine/pyridoxamine 5'-phosphate oxidase</fullName>
        <ecNumber evidence="6">1.4.3.5</ecNumber>
    </recommendedName>
    <alternativeName>
        <fullName evidence="6">PNP/PMP oxidase</fullName>
        <shortName evidence="6">PNPOx</shortName>
    </alternativeName>
    <alternativeName>
        <fullName evidence="6">Pyridoxal 5'-phosphate synthase</fullName>
    </alternativeName>
</protein>
<keyword evidence="2 6" id="KW-0285">Flavoprotein</keyword>
<reference evidence="10" key="1">
    <citation type="journal article" date="2019" name="Int. J. Syst. Evol. Microbiol.">
        <title>The Global Catalogue of Microorganisms (GCM) 10K type strain sequencing project: providing services to taxonomists for standard genome sequencing and annotation.</title>
        <authorList>
            <consortium name="The Broad Institute Genomics Platform"/>
            <consortium name="The Broad Institute Genome Sequencing Center for Infectious Disease"/>
            <person name="Wu L."/>
            <person name="Ma J."/>
        </authorList>
    </citation>
    <scope>NUCLEOTIDE SEQUENCE [LARGE SCALE GENOMIC DNA]</scope>
    <source>
        <strain evidence="10">KCTC 62164</strain>
    </source>
</reference>
<keyword evidence="10" id="KW-1185">Reference proteome</keyword>
<feature type="binding site" evidence="6">
    <location>
        <position position="77"/>
    </location>
    <ligand>
        <name>FMN</name>
        <dbReference type="ChEBI" id="CHEBI:58210"/>
    </ligand>
</feature>
<evidence type="ECO:0000256" key="1">
    <source>
        <dbReference type="ARBA" id="ARBA00007301"/>
    </source>
</evidence>
<feature type="binding site" evidence="6">
    <location>
        <begin position="135"/>
        <end position="136"/>
    </location>
    <ligand>
        <name>FMN</name>
        <dbReference type="ChEBI" id="CHEBI:58210"/>
    </ligand>
</feature>
<dbReference type="InterPro" id="IPR012349">
    <property type="entry name" value="Split_barrel_FMN-bd"/>
</dbReference>
<feature type="binding site" evidence="6">
    <location>
        <position position="100"/>
    </location>
    <ligand>
        <name>FMN</name>
        <dbReference type="ChEBI" id="CHEBI:58210"/>
    </ligand>
</feature>
<dbReference type="InterPro" id="IPR000659">
    <property type="entry name" value="Pyridox_Oxase"/>
</dbReference>
<dbReference type="NCBIfam" id="TIGR00558">
    <property type="entry name" value="pdxH"/>
    <property type="match status" value="1"/>
</dbReference>
<evidence type="ECO:0000256" key="3">
    <source>
        <dbReference type="ARBA" id="ARBA00022643"/>
    </source>
</evidence>
<comment type="catalytic activity">
    <reaction evidence="6">
        <text>pyridoxamine 5'-phosphate + O2 + H2O = pyridoxal 5'-phosphate + H2O2 + NH4(+)</text>
        <dbReference type="Rhea" id="RHEA:15817"/>
        <dbReference type="ChEBI" id="CHEBI:15377"/>
        <dbReference type="ChEBI" id="CHEBI:15379"/>
        <dbReference type="ChEBI" id="CHEBI:16240"/>
        <dbReference type="ChEBI" id="CHEBI:28938"/>
        <dbReference type="ChEBI" id="CHEBI:58451"/>
        <dbReference type="ChEBI" id="CHEBI:597326"/>
        <dbReference type="EC" id="1.4.3.5"/>
    </reaction>
</comment>
<accession>A0ABV7D1J4</accession>
<dbReference type="EC" id="1.4.3.5" evidence="6"/>
<feature type="domain" description="Pyridoxamine 5'-phosphate oxidase N-terminal" evidence="7">
    <location>
        <begin position="29"/>
        <end position="153"/>
    </location>
</feature>
<comment type="similarity">
    <text evidence="1 6">Belongs to the pyridoxamine 5'-phosphate oxidase family.</text>
</comment>
<comment type="subunit">
    <text evidence="6">Homodimer.</text>
</comment>
<feature type="binding site" evidence="6">
    <location>
        <position position="61"/>
    </location>
    <ligand>
        <name>substrate</name>
    </ligand>
</feature>
<feature type="binding site" evidence="6">
    <location>
        <begin position="71"/>
        <end position="72"/>
    </location>
    <ligand>
        <name>FMN</name>
        <dbReference type="ChEBI" id="CHEBI:58210"/>
    </ligand>
</feature>
<feature type="binding site" evidence="6">
    <location>
        <position position="78"/>
    </location>
    <ligand>
        <name>FMN</name>
        <dbReference type="ChEBI" id="CHEBI:58210"/>
    </ligand>
</feature>
<dbReference type="PIRSF" id="PIRSF000190">
    <property type="entry name" value="Pyd_amn-ph_oxd"/>
    <property type="match status" value="1"/>
</dbReference>
<keyword evidence="4 6" id="KW-0560">Oxidoreductase</keyword>
<evidence type="ECO:0000313" key="10">
    <source>
        <dbReference type="Proteomes" id="UP001595444"/>
    </source>
</evidence>
<evidence type="ECO:0000259" key="7">
    <source>
        <dbReference type="Pfam" id="PF01243"/>
    </source>
</evidence>